<dbReference type="Proteomes" id="UP000069272">
    <property type="component" value="Chromosome 3L"/>
</dbReference>
<accession>A0A182FY27</accession>
<reference evidence="1" key="2">
    <citation type="submission" date="2022-08" db="UniProtKB">
        <authorList>
            <consortium name="EnsemblMetazoa"/>
        </authorList>
    </citation>
    <scope>IDENTIFICATION</scope>
    <source>
        <strain evidence="1">STECLA/ALBI9_A</strain>
    </source>
</reference>
<name>A0A182FY27_ANOAL</name>
<dbReference type="VEuPathDB" id="VectorBase:AALB014533"/>
<evidence type="ECO:0000313" key="2">
    <source>
        <dbReference type="Proteomes" id="UP000069272"/>
    </source>
</evidence>
<proteinExistence type="predicted"/>
<protein>
    <submittedName>
        <fullName evidence="1">Uncharacterized protein</fullName>
    </submittedName>
</protein>
<organism evidence="1 2">
    <name type="scientific">Anopheles albimanus</name>
    <name type="common">New world malaria mosquito</name>
    <dbReference type="NCBI Taxonomy" id="7167"/>
    <lineage>
        <taxon>Eukaryota</taxon>
        <taxon>Metazoa</taxon>
        <taxon>Ecdysozoa</taxon>
        <taxon>Arthropoda</taxon>
        <taxon>Hexapoda</taxon>
        <taxon>Insecta</taxon>
        <taxon>Pterygota</taxon>
        <taxon>Neoptera</taxon>
        <taxon>Endopterygota</taxon>
        <taxon>Diptera</taxon>
        <taxon>Nematocera</taxon>
        <taxon>Culicoidea</taxon>
        <taxon>Culicidae</taxon>
        <taxon>Anophelinae</taxon>
        <taxon>Anopheles</taxon>
    </lineage>
</organism>
<dbReference type="EnsemblMetazoa" id="AALB014533-RA">
    <property type="protein sequence ID" value="AALB014533-PA"/>
    <property type="gene ID" value="AALB014533"/>
</dbReference>
<evidence type="ECO:0000313" key="1">
    <source>
        <dbReference type="EnsemblMetazoa" id="AALB014533-PA"/>
    </source>
</evidence>
<sequence>MVRWWKHKSYIYPSDVQEWKRESK</sequence>
<reference evidence="1 2" key="1">
    <citation type="journal article" date="2017" name="G3 (Bethesda)">
        <title>The Physical Genome Mapping of Anopheles albimanus Corrected Scaffold Misassemblies and Identified Interarm Rearrangements in Genus Anopheles.</title>
        <authorList>
            <person name="Artemov G.N."/>
            <person name="Peery A.N."/>
            <person name="Jiang X."/>
            <person name="Tu Z."/>
            <person name="Stegniy V.N."/>
            <person name="Sharakhova M.V."/>
            <person name="Sharakhov I.V."/>
        </authorList>
    </citation>
    <scope>NUCLEOTIDE SEQUENCE [LARGE SCALE GENOMIC DNA]</scope>
    <source>
        <strain evidence="1 2">ALBI9_A</strain>
    </source>
</reference>
<dbReference type="AlphaFoldDB" id="A0A182FY27"/>
<keyword evidence="2" id="KW-1185">Reference proteome</keyword>